<protein>
    <recommendedName>
        <fullName evidence="5">SET domain-containing protein</fullName>
    </recommendedName>
</protein>
<feature type="domain" description="SET" evidence="5">
    <location>
        <begin position="45"/>
        <end position="281"/>
    </location>
</feature>
<dbReference type="AlphaFoldDB" id="A0AAD3DJ80"/>
<dbReference type="InterPro" id="IPR046341">
    <property type="entry name" value="SET_dom_sf"/>
</dbReference>
<keyword evidence="3" id="KW-0949">S-adenosyl-L-methionine</keyword>
<dbReference type="Pfam" id="PF00856">
    <property type="entry name" value="SET"/>
    <property type="match status" value="1"/>
</dbReference>
<feature type="region of interest" description="Disordered" evidence="4">
    <location>
        <begin position="1"/>
        <end position="22"/>
    </location>
</feature>
<gene>
    <name evidence="6" type="ORF">Agub_g2095</name>
</gene>
<dbReference type="SUPFAM" id="SSF82199">
    <property type="entry name" value="SET domain"/>
    <property type="match status" value="1"/>
</dbReference>
<dbReference type="PANTHER" id="PTHR13271">
    <property type="entry name" value="UNCHARACTERIZED PUTATIVE METHYLTRANSFERASE"/>
    <property type="match status" value="1"/>
</dbReference>
<keyword evidence="1" id="KW-0489">Methyltransferase</keyword>
<dbReference type="GO" id="GO:0016279">
    <property type="term" value="F:protein-lysine N-methyltransferase activity"/>
    <property type="evidence" value="ECO:0007669"/>
    <property type="project" value="InterPro"/>
</dbReference>
<dbReference type="SUPFAM" id="SSF81822">
    <property type="entry name" value="RuBisCo LSMT C-terminal, substrate-binding domain"/>
    <property type="match status" value="1"/>
</dbReference>
<evidence type="ECO:0000256" key="4">
    <source>
        <dbReference type="SAM" id="MobiDB-lite"/>
    </source>
</evidence>
<evidence type="ECO:0000256" key="2">
    <source>
        <dbReference type="ARBA" id="ARBA00022679"/>
    </source>
</evidence>
<comment type="caution">
    <text evidence="6">The sequence shown here is derived from an EMBL/GenBank/DDBJ whole genome shotgun (WGS) entry which is preliminary data.</text>
</comment>
<feature type="region of interest" description="Disordered" evidence="4">
    <location>
        <begin position="325"/>
        <end position="344"/>
    </location>
</feature>
<evidence type="ECO:0000313" key="7">
    <source>
        <dbReference type="Proteomes" id="UP001054857"/>
    </source>
</evidence>
<dbReference type="InterPro" id="IPR036464">
    <property type="entry name" value="Rubisco_LSMT_subst-bd_sf"/>
</dbReference>
<keyword evidence="7" id="KW-1185">Reference proteome</keyword>
<dbReference type="CDD" id="cd19178">
    <property type="entry name" value="SET_SETD6"/>
    <property type="match status" value="1"/>
</dbReference>
<dbReference type="InterPro" id="IPR044430">
    <property type="entry name" value="SETD6_SET"/>
</dbReference>
<feature type="region of interest" description="Disordered" evidence="4">
    <location>
        <begin position="545"/>
        <end position="596"/>
    </location>
</feature>
<name>A0AAD3DJ80_9CHLO</name>
<organism evidence="6 7">
    <name type="scientific">Astrephomene gubernaculifera</name>
    <dbReference type="NCBI Taxonomy" id="47775"/>
    <lineage>
        <taxon>Eukaryota</taxon>
        <taxon>Viridiplantae</taxon>
        <taxon>Chlorophyta</taxon>
        <taxon>core chlorophytes</taxon>
        <taxon>Chlorophyceae</taxon>
        <taxon>CS clade</taxon>
        <taxon>Chlamydomonadales</taxon>
        <taxon>Astrephomenaceae</taxon>
        <taxon>Astrephomene</taxon>
    </lineage>
</organism>
<accession>A0AAD3DJ80</accession>
<keyword evidence="2" id="KW-0808">Transferase</keyword>
<feature type="compositionally biased region" description="Basic and acidic residues" evidence="4">
    <location>
        <begin position="7"/>
        <end position="17"/>
    </location>
</feature>
<dbReference type="EMBL" id="BMAR01000001">
    <property type="protein sequence ID" value="GFR41412.1"/>
    <property type="molecule type" value="Genomic_DNA"/>
</dbReference>
<reference evidence="6 7" key="1">
    <citation type="journal article" date="2021" name="Sci. Rep.">
        <title>Genome sequencing of the multicellular alga Astrephomene provides insights into convergent evolution of germ-soma differentiation.</title>
        <authorList>
            <person name="Yamashita S."/>
            <person name="Yamamoto K."/>
            <person name="Matsuzaki R."/>
            <person name="Suzuki S."/>
            <person name="Yamaguchi H."/>
            <person name="Hirooka S."/>
            <person name="Minakuchi Y."/>
            <person name="Miyagishima S."/>
            <person name="Kawachi M."/>
            <person name="Toyoda A."/>
            <person name="Nozaki H."/>
        </authorList>
    </citation>
    <scope>NUCLEOTIDE SEQUENCE [LARGE SCALE GENOMIC DNA]</scope>
    <source>
        <strain evidence="6 7">NIES-4017</strain>
    </source>
</reference>
<dbReference type="PANTHER" id="PTHR13271:SF145">
    <property type="entry name" value="SET DOMAIN-CONTAINING PROTEIN"/>
    <property type="match status" value="1"/>
</dbReference>
<sequence>MAKTSMQKKDVVGDGKHSSAASTDFRSPVGCTGITRGEQEFLAWCKEERVRFPSSHLAALANTGRALVASRAIKMGEVVVEVPDDAVLMADNCSIRDVLDEEGLCKPADDEILEVQGLVIAVMYEKWRGEQSRWAPYLALLPDDMTHMPLYWKRREFLELRGTAAYDKMMGRLQHPADAPTQVPLLWSEVVAPFIAEHPELELPGGQQGYELYRWATCAVASYSFILGDDKYQAMVPVWDLLNHITGAVNVRLHHCARRHVLQMLATRDIRAGEELVNNYGELSNAELLRGYGFVERSNRNNHVQVPLALLMRVVRQELQQEQAAAGAGEAAGPGPGSAASATAPAAEVRRAVAARLRLGRRLGLLPLHDVFKVYAGRPAPAALTALLHLLLAGEEQAEEVRRAARRAAGAAHSGKQRRGGKVDKQAKAAAAIAAVAAALKQEDSSAGGGVSGSAAAVARLQRVYERVVSYMLGRYGNSLEEDERLMGLYDSLPPRQRAALLARKPEKEALVWLREEIKRKGGLQRSLALGGAEAARAVGKSVAGAGGNAAGKAAVGSEDVGGEGRGKKAAGRKASDDAKGGVKPQEAQFSFGFSL</sequence>
<dbReference type="Proteomes" id="UP001054857">
    <property type="component" value="Unassembled WGS sequence"/>
</dbReference>
<evidence type="ECO:0000313" key="6">
    <source>
        <dbReference type="EMBL" id="GFR41412.1"/>
    </source>
</evidence>
<dbReference type="PROSITE" id="PS50280">
    <property type="entry name" value="SET"/>
    <property type="match status" value="1"/>
</dbReference>
<dbReference type="InterPro" id="IPR001214">
    <property type="entry name" value="SET_dom"/>
</dbReference>
<evidence type="ECO:0000256" key="3">
    <source>
        <dbReference type="ARBA" id="ARBA00022691"/>
    </source>
</evidence>
<proteinExistence type="predicted"/>
<dbReference type="Gene3D" id="3.90.1420.10">
    <property type="entry name" value="Rubisco LSMT, substrate-binding domain"/>
    <property type="match status" value="1"/>
</dbReference>
<evidence type="ECO:0000256" key="1">
    <source>
        <dbReference type="ARBA" id="ARBA00022603"/>
    </source>
</evidence>
<dbReference type="GO" id="GO:0032259">
    <property type="term" value="P:methylation"/>
    <property type="evidence" value="ECO:0007669"/>
    <property type="project" value="UniProtKB-KW"/>
</dbReference>
<dbReference type="InterPro" id="IPR050600">
    <property type="entry name" value="SETD3_SETD6_MTase"/>
</dbReference>
<dbReference type="Gene3D" id="3.90.1410.10">
    <property type="entry name" value="set domain protein methyltransferase, domain 1"/>
    <property type="match status" value="1"/>
</dbReference>
<evidence type="ECO:0000259" key="5">
    <source>
        <dbReference type="PROSITE" id="PS50280"/>
    </source>
</evidence>